<dbReference type="Gene3D" id="3.50.50.60">
    <property type="entry name" value="FAD/NAD(P)-binding domain"/>
    <property type="match status" value="1"/>
</dbReference>
<reference evidence="5" key="1">
    <citation type="journal article" date="2021" name="ISME J.">
        <title>Evolutionary origin and ecological implication of a unique nif island in free-living Bradyrhizobium lineages.</title>
        <authorList>
            <person name="Tao J."/>
        </authorList>
    </citation>
    <scope>NUCLEOTIDE SEQUENCE [LARGE SCALE GENOMIC DNA]</scope>
    <source>
        <strain evidence="5">SZCCT0094</strain>
    </source>
</reference>
<accession>A0ABS5GI47</accession>
<evidence type="ECO:0000259" key="3">
    <source>
        <dbReference type="Pfam" id="PF01494"/>
    </source>
</evidence>
<dbReference type="PRINTS" id="PR00420">
    <property type="entry name" value="RNGMNOXGNASE"/>
</dbReference>
<proteinExistence type="predicted"/>
<gene>
    <name evidence="4" type="ORF">JQ619_31285</name>
</gene>
<dbReference type="PANTHER" id="PTHR13789">
    <property type="entry name" value="MONOOXYGENASE"/>
    <property type="match status" value="1"/>
</dbReference>
<feature type="domain" description="FAD-binding" evidence="3">
    <location>
        <begin position="6"/>
        <end position="344"/>
    </location>
</feature>
<dbReference type="Pfam" id="PF01494">
    <property type="entry name" value="FAD_binding_3"/>
    <property type="match status" value="1"/>
</dbReference>
<evidence type="ECO:0000256" key="2">
    <source>
        <dbReference type="ARBA" id="ARBA00023033"/>
    </source>
</evidence>
<dbReference type="SUPFAM" id="SSF51905">
    <property type="entry name" value="FAD/NAD(P)-binding domain"/>
    <property type="match status" value="1"/>
</dbReference>
<sequence>MAVVSRVLTIGGGFSGMAASIQMRKAGIDVDLVEVDANWRPEGAGITVSGPTLRALETLGVFAEFARRGYTADGVDLVTPAGHRIGEIPTPKTVGSDVPGGGGIMRPELGRILADATRAAGVHVRVGCTYTQITQHDGGVAVTFTDGTTGHYDLVVVADGVHSKTRALLFPEIKPPQYIGQVVWRAVLPRPAEIVRPRIWLGGAVKVGVNPVSPSHMYMFITEARPEKLQAERASWPQLVADMLAPFGDPVLVALGPHLFTQDAQIDYRPLANLLVPAPWNRGRVILIGDTVAATTPHLASGAGIGIESGIVLAEELARAATLQQAFDRFHARRWERCRMVIENSAQLCRIEMENGDKAEHARIMRESTIALLQPI</sequence>
<organism evidence="4 5">
    <name type="scientific">Bradyrhizobium denitrificans</name>
    <dbReference type="NCBI Taxonomy" id="2734912"/>
    <lineage>
        <taxon>Bacteria</taxon>
        <taxon>Pseudomonadati</taxon>
        <taxon>Pseudomonadota</taxon>
        <taxon>Alphaproteobacteria</taxon>
        <taxon>Hyphomicrobiales</taxon>
        <taxon>Nitrobacteraceae</taxon>
        <taxon>Bradyrhizobium</taxon>
    </lineage>
</organism>
<dbReference type="InterPro" id="IPR036188">
    <property type="entry name" value="FAD/NAD-bd_sf"/>
</dbReference>
<dbReference type="Proteomes" id="UP001314635">
    <property type="component" value="Unassembled WGS sequence"/>
</dbReference>
<dbReference type="InterPro" id="IPR002938">
    <property type="entry name" value="FAD-bd"/>
</dbReference>
<comment type="caution">
    <text evidence="4">The sequence shown here is derived from an EMBL/GenBank/DDBJ whole genome shotgun (WGS) entry which is preliminary data.</text>
</comment>
<evidence type="ECO:0000313" key="4">
    <source>
        <dbReference type="EMBL" id="MBR1140251.1"/>
    </source>
</evidence>
<keyword evidence="2" id="KW-0503">Monooxygenase</keyword>
<dbReference type="NCBIfam" id="NF005313">
    <property type="entry name" value="PRK06847.1"/>
    <property type="match status" value="1"/>
</dbReference>
<dbReference type="EMBL" id="JAFCLK010000038">
    <property type="protein sequence ID" value="MBR1140251.1"/>
    <property type="molecule type" value="Genomic_DNA"/>
</dbReference>
<name>A0ABS5GI47_9BRAD</name>
<dbReference type="RefSeq" id="WP_172240683.1">
    <property type="nucleotide sequence ID" value="NZ_JABFDP010000027.1"/>
</dbReference>
<evidence type="ECO:0000313" key="5">
    <source>
        <dbReference type="Proteomes" id="UP001314635"/>
    </source>
</evidence>
<keyword evidence="1" id="KW-0560">Oxidoreductase</keyword>
<keyword evidence="5" id="KW-1185">Reference proteome</keyword>
<dbReference type="PANTHER" id="PTHR13789:SF309">
    <property type="entry name" value="PUTATIVE (AFU_ORTHOLOGUE AFUA_6G14510)-RELATED"/>
    <property type="match status" value="1"/>
</dbReference>
<evidence type="ECO:0000256" key="1">
    <source>
        <dbReference type="ARBA" id="ARBA00023002"/>
    </source>
</evidence>
<protein>
    <submittedName>
        <fullName evidence="4">FAD-dependent oxidoreductase</fullName>
    </submittedName>
</protein>
<dbReference type="InterPro" id="IPR050493">
    <property type="entry name" value="FAD-dep_Monooxygenase_BioMet"/>
</dbReference>